<dbReference type="EMBL" id="FUWZ01000002">
    <property type="protein sequence ID" value="SKA22762.1"/>
    <property type="molecule type" value="Genomic_DNA"/>
</dbReference>
<evidence type="ECO:0000256" key="4">
    <source>
        <dbReference type="ARBA" id="ARBA00022801"/>
    </source>
</evidence>
<dbReference type="SMART" id="SM00487">
    <property type="entry name" value="DEXDc"/>
    <property type="match status" value="1"/>
</dbReference>
<evidence type="ECO:0000256" key="5">
    <source>
        <dbReference type="ARBA" id="ARBA00022806"/>
    </source>
</evidence>
<evidence type="ECO:0000256" key="8">
    <source>
        <dbReference type="ARBA" id="ARBA00023235"/>
    </source>
</evidence>
<feature type="domain" description="Helicase C-terminal" evidence="14">
    <location>
        <begin position="226"/>
        <end position="376"/>
    </location>
</feature>
<gene>
    <name evidence="15" type="ORF">SAMN04488128_1021744</name>
</gene>
<dbReference type="InterPro" id="IPR011545">
    <property type="entry name" value="DEAD/DEAH_box_helicase_dom"/>
</dbReference>
<keyword evidence="7" id="KW-0238">DNA-binding</keyword>
<evidence type="ECO:0000313" key="16">
    <source>
        <dbReference type="Proteomes" id="UP000190367"/>
    </source>
</evidence>
<dbReference type="InterPro" id="IPR001650">
    <property type="entry name" value="Helicase_C-like"/>
</dbReference>
<dbReference type="Pfam" id="PF00270">
    <property type="entry name" value="DEAD"/>
    <property type="match status" value="1"/>
</dbReference>
<dbReference type="GO" id="GO:0043138">
    <property type="term" value="F:3'-5' DNA helicase activity"/>
    <property type="evidence" value="ECO:0007669"/>
    <property type="project" value="UniProtKB-EC"/>
</dbReference>
<proteinExistence type="inferred from homology"/>
<dbReference type="SMART" id="SM00490">
    <property type="entry name" value="HELICc"/>
    <property type="match status" value="1"/>
</dbReference>
<evidence type="ECO:0000256" key="1">
    <source>
        <dbReference type="ARBA" id="ARBA00005446"/>
    </source>
</evidence>
<sequence length="642" mass="72931">MQTHYSAKDLSTPKAILQQYWGYSQFRTLQEDIINSILAGQDTLALLPTGGGKSICFQVPAMMKPGLCLVITPLIALMKDQVANLKKKGISAYSIYSGMLYKDVERVLEAARRGGCKFLYVSPERLQSKLFQTYCDGLPVNLIAVDEAHCISQWGYDFRPAYLKIADIRSFFPDAPVLALTASATPRVQTDICDKLLMKDAKVFTKSFTRANLSYSVLEEATKIDKVKHILDRVPGCGIVYCRNRKRTKEIADLLQLQGIPASYYHAGLPQAERAARQEAWINNETRVMVCTNAFGMGIDKPDVRIVVHYDTPDGLEAYYQEAGRAGRDEQKAYAVLLYNEEELAEMQERIALQFPTLEQVREVYQCIVNYLQVPVGSAEGMYFDFDINDFARTFQLNLTMVYSAVKLLEQEEVLQLSESVFLPSRAEFVTNKESLYAFESAYPALEEITKVLLRTYEGIFDHPVPIYERQIGRIMYMEDDDIAALLQQLHQYGIIHYQARRDEPQLCFLQERVSAANLRINMARVEVRKKVYADRLAAMFAYARHSDTCRTQQLVAYFGEKDAAPCGVCDVCLKKKSSPPDATAFKRISDSVAIILKDKPLLFAELHQQMPDVRRSDLMAVLQFMNEEGLLRRDEEGKLCI</sequence>
<dbReference type="Pfam" id="PF00271">
    <property type="entry name" value="Helicase_C"/>
    <property type="match status" value="1"/>
</dbReference>
<dbReference type="InterPro" id="IPR027417">
    <property type="entry name" value="P-loop_NTPase"/>
</dbReference>
<comment type="catalytic activity">
    <reaction evidence="9">
        <text>Couples ATP hydrolysis with the unwinding of duplex DNA by translocating in the 3'-5' direction.</text>
        <dbReference type="EC" id="5.6.2.4"/>
    </reaction>
</comment>
<dbReference type="AlphaFoldDB" id="A0A1T4S3J7"/>
<dbReference type="GO" id="GO:0009378">
    <property type="term" value="F:four-way junction helicase activity"/>
    <property type="evidence" value="ECO:0007669"/>
    <property type="project" value="TreeGrafter"/>
</dbReference>
<dbReference type="GO" id="GO:0006310">
    <property type="term" value="P:DNA recombination"/>
    <property type="evidence" value="ECO:0007669"/>
    <property type="project" value="InterPro"/>
</dbReference>
<dbReference type="Gene3D" id="3.40.50.300">
    <property type="entry name" value="P-loop containing nucleotide triphosphate hydrolases"/>
    <property type="match status" value="2"/>
</dbReference>
<evidence type="ECO:0000259" key="13">
    <source>
        <dbReference type="PROSITE" id="PS51192"/>
    </source>
</evidence>
<keyword evidence="6" id="KW-0067">ATP-binding</keyword>
<dbReference type="PROSITE" id="PS51194">
    <property type="entry name" value="HELICASE_CTER"/>
    <property type="match status" value="1"/>
</dbReference>
<dbReference type="SUPFAM" id="SSF52540">
    <property type="entry name" value="P-loop containing nucleoside triphosphate hydrolases"/>
    <property type="match status" value="1"/>
</dbReference>
<keyword evidence="5 15" id="KW-0347">Helicase</keyword>
<dbReference type="GO" id="GO:0003677">
    <property type="term" value="F:DNA binding"/>
    <property type="evidence" value="ECO:0007669"/>
    <property type="project" value="UniProtKB-KW"/>
</dbReference>
<keyword evidence="3" id="KW-0547">Nucleotide-binding</keyword>
<evidence type="ECO:0000256" key="9">
    <source>
        <dbReference type="ARBA" id="ARBA00034617"/>
    </source>
</evidence>
<dbReference type="EC" id="5.6.2.4" evidence="10"/>
<accession>A0A1T4S3J7</accession>
<dbReference type="Pfam" id="PF16124">
    <property type="entry name" value="RecQ_Zn_bind"/>
    <property type="match status" value="1"/>
</dbReference>
<dbReference type="CDD" id="cd17920">
    <property type="entry name" value="DEXHc_RecQ"/>
    <property type="match status" value="1"/>
</dbReference>
<dbReference type="STRING" id="634771.SAMN04488128_1021744"/>
<comment type="similarity">
    <text evidence="1">Belongs to the helicase family. RecQ subfamily.</text>
</comment>
<dbReference type="NCBIfam" id="TIGR00614">
    <property type="entry name" value="recQ_fam"/>
    <property type="match status" value="1"/>
</dbReference>
<organism evidence="15 16">
    <name type="scientific">Chitinophaga eiseniae</name>
    <dbReference type="NCBI Taxonomy" id="634771"/>
    <lineage>
        <taxon>Bacteria</taxon>
        <taxon>Pseudomonadati</taxon>
        <taxon>Bacteroidota</taxon>
        <taxon>Chitinophagia</taxon>
        <taxon>Chitinophagales</taxon>
        <taxon>Chitinophagaceae</taxon>
        <taxon>Chitinophaga</taxon>
    </lineage>
</organism>
<dbReference type="Proteomes" id="UP000190367">
    <property type="component" value="Unassembled WGS sequence"/>
</dbReference>
<dbReference type="GO" id="GO:0005737">
    <property type="term" value="C:cytoplasm"/>
    <property type="evidence" value="ECO:0007669"/>
    <property type="project" value="TreeGrafter"/>
</dbReference>
<evidence type="ECO:0000256" key="3">
    <source>
        <dbReference type="ARBA" id="ARBA00022741"/>
    </source>
</evidence>
<dbReference type="GO" id="GO:0046872">
    <property type="term" value="F:metal ion binding"/>
    <property type="evidence" value="ECO:0007669"/>
    <property type="project" value="UniProtKB-KW"/>
</dbReference>
<name>A0A1T4S3J7_9BACT</name>
<keyword evidence="8" id="KW-0413">Isomerase</keyword>
<dbReference type="PANTHER" id="PTHR13710">
    <property type="entry name" value="DNA HELICASE RECQ FAMILY MEMBER"/>
    <property type="match status" value="1"/>
</dbReference>
<dbReference type="PANTHER" id="PTHR13710:SF105">
    <property type="entry name" value="ATP-DEPENDENT DNA HELICASE Q1"/>
    <property type="match status" value="1"/>
</dbReference>
<reference evidence="16" key="1">
    <citation type="submission" date="2017-02" db="EMBL/GenBank/DDBJ databases">
        <authorList>
            <person name="Varghese N."/>
            <person name="Submissions S."/>
        </authorList>
    </citation>
    <scope>NUCLEOTIDE SEQUENCE [LARGE SCALE GENOMIC DNA]</scope>
    <source>
        <strain evidence="16">DSM 22224</strain>
    </source>
</reference>
<evidence type="ECO:0000256" key="7">
    <source>
        <dbReference type="ARBA" id="ARBA00023125"/>
    </source>
</evidence>
<evidence type="ECO:0000256" key="2">
    <source>
        <dbReference type="ARBA" id="ARBA00022723"/>
    </source>
</evidence>
<keyword evidence="16" id="KW-1185">Reference proteome</keyword>
<dbReference type="PROSITE" id="PS51192">
    <property type="entry name" value="HELICASE_ATP_BIND_1"/>
    <property type="match status" value="1"/>
</dbReference>
<dbReference type="GO" id="GO:0006281">
    <property type="term" value="P:DNA repair"/>
    <property type="evidence" value="ECO:0007669"/>
    <property type="project" value="TreeGrafter"/>
</dbReference>
<dbReference type="FunFam" id="3.40.50.300:FF:001389">
    <property type="entry name" value="ATP-dependent DNA helicase RecQ"/>
    <property type="match status" value="1"/>
</dbReference>
<keyword evidence="4" id="KW-0378">Hydrolase</keyword>
<dbReference type="InterPro" id="IPR014001">
    <property type="entry name" value="Helicase_ATP-bd"/>
</dbReference>
<keyword evidence="2" id="KW-0479">Metal-binding</keyword>
<dbReference type="GO" id="GO:0016787">
    <property type="term" value="F:hydrolase activity"/>
    <property type="evidence" value="ECO:0007669"/>
    <property type="project" value="UniProtKB-KW"/>
</dbReference>
<dbReference type="GO" id="GO:0030894">
    <property type="term" value="C:replisome"/>
    <property type="evidence" value="ECO:0007669"/>
    <property type="project" value="TreeGrafter"/>
</dbReference>
<evidence type="ECO:0000256" key="11">
    <source>
        <dbReference type="ARBA" id="ARBA00044535"/>
    </source>
</evidence>
<protein>
    <recommendedName>
        <fullName evidence="11">ATP-dependent DNA helicase RecQ</fullName>
        <ecNumber evidence="10">5.6.2.4</ecNumber>
    </recommendedName>
    <alternativeName>
        <fullName evidence="12">DNA 3'-5' helicase RecQ</fullName>
    </alternativeName>
</protein>
<dbReference type="GO" id="GO:0043590">
    <property type="term" value="C:bacterial nucleoid"/>
    <property type="evidence" value="ECO:0007669"/>
    <property type="project" value="TreeGrafter"/>
</dbReference>
<evidence type="ECO:0000256" key="12">
    <source>
        <dbReference type="ARBA" id="ARBA00044550"/>
    </source>
</evidence>
<evidence type="ECO:0000313" key="15">
    <source>
        <dbReference type="EMBL" id="SKA22762.1"/>
    </source>
</evidence>
<feature type="domain" description="Helicase ATP-binding" evidence="13">
    <location>
        <begin position="34"/>
        <end position="202"/>
    </location>
</feature>
<evidence type="ECO:0000259" key="14">
    <source>
        <dbReference type="PROSITE" id="PS51194"/>
    </source>
</evidence>
<evidence type="ECO:0000256" key="10">
    <source>
        <dbReference type="ARBA" id="ARBA00034808"/>
    </source>
</evidence>
<dbReference type="InterPro" id="IPR036388">
    <property type="entry name" value="WH-like_DNA-bd_sf"/>
</dbReference>
<dbReference type="InterPro" id="IPR004589">
    <property type="entry name" value="DNA_helicase_ATP-dep_RecQ"/>
</dbReference>
<dbReference type="InterPro" id="IPR032284">
    <property type="entry name" value="RecQ_Zn-bd"/>
</dbReference>
<evidence type="ECO:0000256" key="6">
    <source>
        <dbReference type="ARBA" id="ARBA00022840"/>
    </source>
</evidence>
<dbReference type="Gene3D" id="1.10.10.10">
    <property type="entry name" value="Winged helix-like DNA-binding domain superfamily/Winged helix DNA-binding domain"/>
    <property type="match status" value="1"/>
</dbReference>
<dbReference type="GO" id="GO:0005524">
    <property type="term" value="F:ATP binding"/>
    <property type="evidence" value="ECO:0007669"/>
    <property type="project" value="UniProtKB-KW"/>
</dbReference>